<name>A0A8S5MRB0_9CAUD</name>
<organism evidence="1">
    <name type="scientific">Siphoviridae sp. ctqED62</name>
    <dbReference type="NCBI Taxonomy" id="2826468"/>
    <lineage>
        <taxon>Viruses</taxon>
        <taxon>Duplodnaviria</taxon>
        <taxon>Heunggongvirae</taxon>
        <taxon>Uroviricota</taxon>
        <taxon>Caudoviricetes</taxon>
    </lineage>
</organism>
<accession>A0A8S5MRB0</accession>
<reference evidence="1" key="1">
    <citation type="journal article" date="2021" name="Proc. Natl. Acad. Sci. U.S.A.">
        <title>A Catalog of Tens of Thousands of Viruses from Human Metagenomes Reveals Hidden Associations with Chronic Diseases.</title>
        <authorList>
            <person name="Tisza M.J."/>
            <person name="Buck C.B."/>
        </authorList>
    </citation>
    <scope>NUCLEOTIDE SEQUENCE</scope>
    <source>
        <strain evidence="1">CtqED62</strain>
    </source>
</reference>
<dbReference type="EMBL" id="BK014965">
    <property type="protein sequence ID" value="DAD84756.1"/>
    <property type="molecule type" value="Genomic_DNA"/>
</dbReference>
<protein>
    <submittedName>
        <fullName evidence="1">Uncharacterized protein</fullName>
    </submittedName>
</protein>
<sequence>MKPGKRFRQKGFDNTKVTEHLYFSIAERICQHVITV</sequence>
<evidence type="ECO:0000313" key="1">
    <source>
        <dbReference type="EMBL" id="DAD84756.1"/>
    </source>
</evidence>
<proteinExistence type="predicted"/>